<dbReference type="Gene3D" id="1.20.1250.20">
    <property type="entry name" value="MFS general substrate transporter like domains"/>
    <property type="match status" value="1"/>
</dbReference>
<dbReference type="InterPro" id="IPR036259">
    <property type="entry name" value="MFS_trans_sf"/>
</dbReference>
<evidence type="ECO:0000313" key="8">
    <source>
        <dbReference type="EMBL" id="OGZ04482.1"/>
    </source>
</evidence>
<evidence type="ECO:0000256" key="3">
    <source>
        <dbReference type="ARBA" id="ARBA00023115"/>
    </source>
</evidence>
<dbReference type="Proteomes" id="UP000178841">
    <property type="component" value="Unassembled WGS sequence"/>
</dbReference>
<evidence type="ECO:0000256" key="1">
    <source>
        <dbReference type="ARBA" id="ARBA00007867"/>
    </source>
</evidence>
<keyword evidence="6" id="KW-0472">Membrane</keyword>
<comment type="similarity">
    <text evidence="1">Belongs to the spermidine/spermine synthase family.</text>
</comment>
<dbReference type="InterPro" id="IPR040234">
    <property type="entry name" value="QC/QCL"/>
</dbReference>
<gene>
    <name evidence="8" type="ORF">A2648_01420</name>
</gene>
<evidence type="ECO:0000259" key="7">
    <source>
        <dbReference type="PROSITE" id="PS51006"/>
    </source>
</evidence>
<feature type="transmembrane region" description="Helical" evidence="6">
    <location>
        <begin position="39"/>
        <end position="61"/>
    </location>
</feature>
<dbReference type="PROSITE" id="PS51257">
    <property type="entry name" value="PROKAR_LIPOPROTEIN"/>
    <property type="match status" value="1"/>
</dbReference>
<dbReference type="GO" id="GO:0016603">
    <property type="term" value="F:glutaminyl-peptide cyclotransferase activity"/>
    <property type="evidence" value="ECO:0007669"/>
    <property type="project" value="TreeGrafter"/>
</dbReference>
<dbReference type="GO" id="GO:0006596">
    <property type="term" value="P:polyamine biosynthetic process"/>
    <property type="evidence" value="ECO:0007669"/>
    <property type="project" value="UniProtKB-UniRule"/>
</dbReference>
<dbReference type="InterPro" id="IPR029063">
    <property type="entry name" value="SAM-dependent_MTases_sf"/>
</dbReference>
<dbReference type="Pfam" id="PF01564">
    <property type="entry name" value="Spermine_synth"/>
    <property type="match status" value="1"/>
</dbReference>
<feature type="transmembrane region" description="Helical" evidence="6">
    <location>
        <begin position="151"/>
        <end position="171"/>
    </location>
</feature>
<dbReference type="SUPFAM" id="SSF103473">
    <property type="entry name" value="MFS general substrate transporter"/>
    <property type="match status" value="1"/>
</dbReference>
<feature type="transmembrane region" description="Helical" evidence="6">
    <location>
        <begin position="205"/>
        <end position="223"/>
    </location>
</feature>
<keyword evidence="6" id="KW-1133">Transmembrane helix</keyword>
<dbReference type="SUPFAM" id="SSF53335">
    <property type="entry name" value="S-adenosyl-L-methionine-dependent methyltransferases"/>
    <property type="match status" value="1"/>
</dbReference>
<keyword evidence="6" id="KW-0812">Transmembrane</keyword>
<feature type="transmembrane region" description="Helical" evidence="6">
    <location>
        <begin position="73"/>
        <end position="98"/>
    </location>
</feature>
<keyword evidence="2 5" id="KW-0808">Transferase</keyword>
<keyword evidence="3 5" id="KW-0620">Polyamine biosynthesis</keyword>
<dbReference type="GO" id="GO:0008270">
    <property type="term" value="F:zinc ion binding"/>
    <property type="evidence" value="ECO:0007669"/>
    <property type="project" value="TreeGrafter"/>
</dbReference>
<evidence type="ECO:0000313" key="9">
    <source>
        <dbReference type="Proteomes" id="UP000178841"/>
    </source>
</evidence>
<feature type="transmembrane region" description="Helical" evidence="6">
    <location>
        <begin position="12"/>
        <end position="32"/>
    </location>
</feature>
<dbReference type="Pfam" id="PF04389">
    <property type="entry name" value="Peptidase_M28"/>
    <property type="match status" value="1"/>
</dbReference>
<evidence type="ECO:0000256" key="4">
    <source>
        <dbReference type="ARBA" id="ARBA00023315"/>
    </source>
</evidence>
<dbReference type="SUPFAM" id="SSF53187">
    <property type="entry name" value="Zn-dependent exopeptidases"/>
    <property type="match status" value="1"/>
</dbReference>
<dbReference type="Gene3D" id="3.40.50.150">
    <property type="entry name" value="Vaccinia Virus protein VP39"/>
    <property type="match status" value="1"/>
</dbReference>
<dbReference type="InterPro" id="IPR030374">
    <property type="entry name" value="PABS"/>
</dbReference>
<dbReference type="PROSITE" id="PS51006">
    <property type="entry name" value="PABS_2"/>
    <property type="match status" value="1"/>
</dbReference>
<feature type="transmembrane region" description="Helical" evidence="6">
    <location>
        <begin position="110"/>
        <end position="131"/>
    </location>
</feature>
<sequence>MNKFLQQNLLPISVFITGACVLIIEIVAVRVLSPHYGNTIFTVSSVISVILAALSIGYYVGGKFADRHPSLQWFFGIILISGLLVLVFHFFSLVILPILSISLSLTSGPLISSLLLFLVPALLLGTLSPYAIKLQSLQVPEQGVGSVSGKIFFWSTLGSIIGSLLAGFVLIPNFGINHIFIATGGALFFLGFIPLTVFYFNKKTLTQSLFAVVILTLGIVFAVQQTKGDVLYSKDGIYEKITIYDGVFGGRPTRFFKQDRSGSGAMFLDSDDPTNLVYEYTKYYALYKAFKPDVQNALVIGGGAYSIPKAILSELPNATVDVSEIEPSLFGLAKEYFGVKDNSNLYNYTEDGRRLLRDSNKKYDLIFSDVYYSLFSIPAHFTTQEFFTIAKEKLSDSGVFIANLIGDLSRQQPSLIFSEIKTFQSVFPNSYFFAVETPKKTGSQNIIFVGYNSNKKINLSVTSILQNKNPIISSLRNKIINLERFDLSPYPILTDDYSPVEYLTAKVLQRTFREKPFIDGNEMLAVIGQQLSYGPRHMSTSGHESVQKFLVSEMKEQTNKVITQSWSYAGTDGNTHKLTNIIGRLYPMQARRIILATHYDSKRLADKDRSHNDQPVPGANDSASGVAVLVELARILGSSHVIPSVGIDIVFFDGEEGDINQDGDYSNWKPLGSGYFAERLSELYGSKKPVSALVIDMVCDKDLRIYKEQSSVQNARAQVDSFWNIAKKVDNQIFQDKVKQSIQDDHTPLNQAGIPSFLLIDFEYPPYHTTGDTLDKCSAKSLETVARAVFEYVYSTH</sequence>
<dbReference type="InterPro" id="IPR007484">
    <property type="entry name" value="Peptidase_M28"/>
</dbReference>
<protein>
    <recommendedName>
        <fullName evidence="7">PABS domain-containing protein</fullName>
    </recommendedName>
</protein>
<dbReference type="EMBL" id="MHLH01000005">
    <property type="protein sequence ID" value="OGZ04482.1"/>
    <property type="molecule type" value="Genomic_DNA"/>
</dbReference>
<feature type="active site" description="Proton acceptor" evidence="5">
    <location>
        <position position="369"/>
    </location>
</feature>
<organism evidence="8 9">
    <name type="scientific">Candidatus Lloydbacteria bacterium RIFCSPHIGHO2_01_FULL_41_20</name>
    <dbReference type="NCBI Taxonomy" id="1798657"/>
    <lineage>
        <taxon>Bacteria</taxon>
        <taxon>Candidatus Lloydiibacteriota</taxon>
    </lineage>
</organism>
<reference evidence="8 9" key="1">
    <citation type="journal article" date="2016" name="Nat. Commun.">
        <title>Thousands of microbial genomes shed light on interconnected biogeochemical processes in an aquifer system.</title>
        <authorList>
            <person name="Anantharaman K."/>
            <person name="Brown C.T."/>
            <person name="Hug L.A."/>
            <person name="Sharon I."/>
            <person name="Castelle C.J."/>
            <person name="Probst A.J."/>
            <person name="Thomas B.C."/>
            <person name="Singh A."/>
            <person name="Wilkins M.J."/>
            <person name="Karaoz U."/>
            <person name="Brodie E.L."/>
            <person name="Williams K.H."/>
            <person name="Hubbard S.S."/>
            <person name="Banfield J.F."/>
        </authorList>
    </citation>
    <scope>NUCLEOTIDE SEQUENCE [LARGE SCALE GENOMIC DNA]</scope>
</reference>
<evidence type="ECO:0000256" key="5">
    <source>
        <dbReference type="PROSITE-ProRule" id="PRU00354"/>
    </source>
</evidence>
<dbReference type="AlphaFoldDB" id="A0A1G2CTF1"/>
<feature type="domain" description="PABS" evidence="7">
    <location>
        <begin position="289"/>
        <end position="452"/>
    </location>
</feature>
<name>A0A1G2CTF1_9BACT</name>
<dbReference type="CDD" id="cd06174">
    <property type="entry name" value="MFS"/>
    <property type="match status" value="1"/>
</dbReference>
<proteinExistence type="inferred from homology"/>
<evidence type="ECO:0000256" key="2">
    <source>
        <dbReference type="ARBA" id="ARBA00022679"/>
    </source>
</evidence>
<dbReference type="PANTHER" id="PTHR12283">
    <property type="entry name" value="GLUTAMINYL-PEPTIDE CYCLOTRANSFERASE"/>
    <property type="match status" value="1"/>
</dbReference>
<feature type="transmembrane region" description="Helical" evidence="6">
    <location>
        <begin position="178"/>
        <end position="199"/>
    </location>
</feature>
<dbReference type="Gene3D" id="3.40.630.10">
    <property type="entry name" value="Zn peptidases"/>
    <property type="match status" value="1"/>
</dbReference>
<dbReference type="NCBIfam" id="NF037959">
    <property type="entry name" value="MFS_SpdSyn"/>
    <property type="match status" value="1"/>
</dbReference>
<evidence type="ECO:0000256" key="6">
    <source>
        <dbReference type="SAM" id="Phobius"/>
    </source>
</evidence>
<dbReference type="STRING" id="1798657.A2648_01420"/>
<dbReference type="PANTHER" id="PTHR12283:SF6">
    <property type="entry name" value="GLUTAMINYL-PEPTIDE CYCLOTRANSFERASE-RELATED"/>
    <property type="match status" value="1"/>
</dbReference>
<keyword evidence="4" id="KW-0012">Acyltransferase</keyword>
<accession>A0A1G2CTF1</accession>
<comment type="caution">
    <text evidence="8">The sequence shown here is derived from an EMBL/GenBank/DDBJ whole genome shotgun (WGS) entry which is preliminary data.</text>
</comment>